<dbReference type="AlphaFoldDB" id="A0A1I7B4V8"/>
<keyword evidence="3" id="KW-1185">Reference proteome</keyword>
<feature type="domain" description="N-acetyltransferase" evidence="1">
    <location>
        <begin position="4"/>
        <end position="140"/>
    </location>
</feature>
<dbReference type="Pfam" id="PF00583">
    <property type="entry name" value="Acetyltransf_1"/>
    <property type="match status" value="1"/>
</dbReference>
<dbReference type="PROSITE" id="PS51186">
    <property type="entry name" value="GNAT"/>
    <property type="match status" value="1"/>
</dbReference>
<dbReference type="InterPro" id="IPR016181">
    <property type="entry name" value="Acyl_CoA_acyltransferase"/>
</dbReference>
<dbReference type="Proteomes" id="UP000183371">
    <property type="component" value="Unassembled WGS sequence"/>
</dbReference>
<sequence length="148" mass="16211">MTLILSSDDAPHFLSQLCDWFAQEWGEMDPVDLRLNGLEAPAPLLAISEEGKLIGGLAFTIAPEPQNTTNSIWINALLVAPEHRGQGIASKLIRAAERAAALQSITKLFVYTEYATLYTGCSWELLETKEGNSVLSKALEPLVQEDQL</sequence>
<dbReference type="RefSeq" id="WP_054782959.1">
    <property type="nucleotide sequence ID" value="NZ_FPBD01000003.1"/>
</dbReference>
<organism evidence="2 3">
    <name type="scientific">Pseudovibrio denitrificans</name>
    <dbReference type="NCBI Taxonomy" id="258256"/>
    <lineage>
        <taxon>Bacteria</taxon>
        <taxon>Pseudomonadati</taxon>
        <taxon>Pseudomonadota</taxon>
        <taxon>Alphaproteobacteria</taxon>
        <taxon>Hyphomicrobiales</taxon>
        <taxon>Stappiaceae</taxon>
        <taxon>Pseudovibrio</taxon>
    </lineage>
</organism>
<dbReference type="CDD" id="cd04301">
    <property type="entry name" value="NAT_SF"/>
    <property type="match status" value="1"/>
</dbReference>
<dbReference type="Gene3D" id="3.40.630.30">
    <property type="match status" value="1"/>
</dbReference>
<accession>A0A1I7B4V8</accession>
<protein>
    <submittedName>
        <fullName evidence="2">Acetyltransferase (GNAT) family protein</fullName>
    </submittedName>
</protein>
<evidence type="ECO:0000313" key="2">
    <source>
        <dbReference type="EMBL" id="SFT82219.1"/>
    </source>
</evidence>
<dbReference type="GO" id="GO:0016747">
    <property type="term" value="F:acyltransferase activity, transferring groups other than amino-acyl groups"/>
    <property type="evidence" value="ECO:0007669"/>
    <property type="project" value="InterPro"/>
</dbReference>
<keyword evidence="2" id="KW-0808">Transferase</keyword>
<evidence type="ECO:0000259" key="1">
    <source>
        <dbReference type="PROSITE" id="PS51186"/>
    </source>
</evidence>
<proteinExistence type="predicted"/>
<dbReference type="InterPro" id="IPR000182">
    <property type="entry name" value="GNAT_dom"/>
</dbReference>
<dbReference type="SUPFAM" id="SSF55729">
    <property type="entry name" value="Acyl-CoA N-acyltransferases (Nat)"/>
    <property type="match status" value="1"/>
</dbReference>
<dbReference type="EMBL" id="FPBD01000003">
    <property type="protein sequence ID" value="SFT82219.1"/>
    <property type="molecule type" value="Genomic_DNA"/>
</dbReference>
<evidence type="ECO:0000313" key="3">
    <source>
        <dbReference type="Proteomes" id="UP000183371"/>
    </source>
</evidence>
<name>A0A1I7B4V8_9HYPH</name>
<reference evidence="3" key="1">
    <citation type="submission" date="2016-10" db="EMBL/GenBank/DDBJ databases">
        <authorList>
            <person name="Varghese N."/>
            <person name="Submissions S."/>
        </authorList>
    </citation>
    <scope>NUCLEOTIDE SEQUENCE [LARGE SCALE GENOMIC DNA]</scope>
    <source>
        <strain evidence="3">DSM 17465</strain>
    </source>
</reference>
<gene>
    <name evidence="2" type="ORF">SAMN05444141_103636</name>
</gene>